<dbReference type="OrthoDB" id="569879at2"/>
<evidence type="ECO:0000313" key="3">
    <source>
        <dbReference type="EMBL" id="SDN92041.1"/>
    </source>
</evidence>
<reference evidence="4" key="1">
    <citation type="submission" date="2016-10" db="EMBL/GenBank/DDBJ databases">
        <authorList>
            <person name="Varghese N."/>
            <person name="Submissions S."/>
        </authorList>
    </citation>
    <scope>NUCLEOTIDE SEQUENCE [LARGE SCALE GENOMIC DNA]</scope>
    <source>
        <strain evidence="4">CGMCC 1.10369</strain>
    </source>
</reference>
<keyword evidence="4" id="KW-1185">Reference proteome</keyword>
<sequence length="323" mass="38087">MNTYNLERPLYLLQYEALLRRLPQRYTVYEKIEKDYQKYLSGFQGEESLNYILSFLNIHKEAFICRGLRFKTKDSNYYFQIDLLLVTPSFIYIGEVKNYSGRLTFEPHYGQMLQIKNEAVTTYPCPIQQAKRQATQLAQWLKLYSLPTIPLCAHVIISNPHTQISTHTPIPELYHAELLPEIIDSQQLLHSKRVLTKSQLQELEKLLRKENEEANHSLLKKYNLQPTDVMHAIRCPGCKARRLRRKRETWYCSSCNQKDDHVHLQALQDLAILNVGFHSLSVYRIFLSHVSRVTARKLIFPYVIHNGVPSKGRKYKLELNRFF</sequence>
<proteinExistence type="predicted"/>
<accession>A0A1H0FBV3</accession>
<dbReference type="InterPro" id="IPR011528">
    <property type="entry name" value="NERD"/>
</dbReference>
<keyword evidence="1" id="KW-0175">Coiled coil</keyword>
<evidence type="ECO:0000259" key="2">
    <source>
        <dbReference type="PROSITE" id="PS50965"/>
    </source>
</evidence>
<dbReference type="STRING" id="745820.SAMN04488053_104267"/>
<name>A0A1H0FBV3_9BACI</name>
<feature type="domain" description="NERD" evidence="2">
    <location>
        <begin position="41"/>
        <end position="160"/>
    </location>
</feature>
<organism evidence="3 4">
    <name type="scientific">Alkalicoccus daliensis</name>
    <dbReference type="NCBI Taxonomy" id="745820"/>
    <lineage>
        <taxon>Bacteria</taxon>
        <taxon>Bacillati</taxon>
        <taxon>Bacillota</taxon>
        <taxon>Bacilli</taxon>
        <taxon>Bacillales</taxon>
        <taxon>Bacillaceae</taxon>
        <taxon>Alkalicoccus</taxon>
    </lineage>
</organism>
<dbReference type="EMBL" id="FNIL01000004">
    <property type="protein sequence ID" value="SDN92041.1"/>
    <property type="molecule type" value="Genomic_DNA"/>
</dbReference>
<gene>
    <name evidence="3" type="ORF">SAMN04488053_104267</name>
</gene>
<evidence type="ECO:0000256" key="1">
    <source>
        <dbReference type="SAM" id="Coils"/>
    </source>
</evidence>
<dbReference type="Pfam" id="PF08378">
    <property type="entry name" value="NERD"/>
    <property type="match status" value="1"/>
</dbReference>
<dbReference type="PROSITE" id="PS50965">
    <property type="entry name" value="NERD"/>
    <property type="match status" value="1"/>
</dbReference>
<protein>
    <submittedName>
        <fullName evidence="3">Nuclease-related domain-containing protein</fullName>
    </submittedName>
</protein>
<evidence type="ECO:0000313" key="4">
    <source>
        <dbReference type="Proteomes" id="UP000198778"/>
    </source>
</evidence>
<feature type="coiled-coil region" evidence="1">
    <location>
        <begin position="193"/>
        <end position="220"/>
    </location>
</feature>
<dbReference type="Proteomes" id="UP000198778">
    <property type="component" value="Unassembled WGS sequence"/>
</dbReference>
<dbReference type="RefSeq" id="WP_090842696.1">
    <property type="nucleotide sequence ID" value="NZ_FNIL01000004.1"/>
</dbReference>
<dbReference type="AlphaFoldDB" id="A0A1H0FBV3"/>